<dbReference type="EMBL" id="BAAALG010000007">
    <property type="protein sequence ID" value="GAA1100765.1"/>
    <property type="molecule type" value="Genomic_DNA"/>
</dbReference>
<feature type="chain" id="PRO_5045242916" evidence="10">
    <location>
        <begin position="27"/>
        <end position="504"/>
    </location>
</feature>
<keyword evidence="5 10" id="KW-0732">Signal</keyword>
<evidence type="ECO:0000259" key="11">
    <source>
        <dbReference type="Pfam" id="PF04234"/>
    </source>
</evidence>
<dbReference type="InterPro" id="IPR008457">
    <property type="entry name" value="Cu-R_CopD_dom"/>
</dbReference>
<evidence type="ECO:0000256" key="10">
    <source>
        <dbReference type="SAM" id="SignalP"/>
    </source>
</evidence>
<feature type="transmembrane region" description="Helical" evidence="9">
    <location>
        <begin position="205"/>
        <end position="226"/>
    </location>
</feature>
<reference evidence="14" key="1">
    <citation type="journal article" date="2019" name="Int. J. Syst. Evol. Microbiol.">
        <title>The Global Catalogue of Microorganisms (GCM) 10K type strain sequencing project: providing services to taxonomists for standard genome sequencing and annotation.</title>
        <authorList>
            <consortium name="The Broad Institute Genomics Platform"/>
            <consortium name="The Broad Institute Genome Sequencing Center for Infectious Disease"/>
            <person name="Wu L."/>
            <person name="Ma J."/>
        </authorList>
    </citation>
    <scope>NUCLEOTIDE SEQUENCE [LARGE SCALE GENOMIC DNA]</scope>
    <source>
        <strain evidence="14">JCM 13008</strain>
    </source>
</reference>
<feature type="transmembrane region" description="Helical" evidence="9">
    <location>
        <begin position="174"/>
        <end position="193"/>
    </location>
</feature>
<evidence type="ECO:0000256" key="9">
    <source>
        <dbReference type="SAM" id="Phobius"/>
    </source>
</evidence>
<dbReference type="InterPro" id="IPR032694">
    <property type="entry name" value="CopC/D"/>
</dbReference>
<dbReference type="PANTHER" id="PTHR34820">
    <property type="entry name" value="INNER MEMBRANE PROTEIN YEBZ"/>
    <property type="match status" value="1"/>
</dbReference>
<organism evidence="13 14">
    <name type="scientific">Nocardioides dubius</name>
    <dbReference type="NCBI Taxonomy" id="317019"/>
    <lineage>
        <taxon>Bacteria</taxon>
        <taxon>Bacillati</taxon>
        <taxon>Actinomycetota</taxon>
        <taxon>Actinomycetes</taxon>
        <taxon>Propionibacteriales</taxon>
        <taxon>Nocardioidaceae</taxon>
        <taxon>Nocardioides</taxon>
    </lineage>
</organism>
<evidence type="ECO:0000256" key="2">
    <source>
        <dbReference type="ARBA" id="ARBA00022475"/>
    </source>
</evidence>
<feature type="transmembrane region" description="Helical" evidence="9">
    <location>
        <begin position="135"/>
        <end position="162"/>
    </location>
</feature>
<keyword evidence="7" id="KW-0186">Copper</keyword>
<keyword evidence="4" id="KW-0479">Metal-binding</keyword>
<evidence type="ECO:0000259" key="12">
    <source>
        <dbReference type="Pfam" id="PF05425"/>
    </source>
</evidence>
<keyword evidence="6 9" id="KW-1133">Transmembrane helix</keyword>
<dbReference type="Pfam" id="PF05425">
    <property type="entry name" value="CopD"/>
    <property type="match status" value="1"/>
</dbReference>
<evidence type="ECO:0000313" key="13">
    <source>
        <dbReference type="EMBL" id="GAA1100765.1"/>
    </source>
</evidence>
<evidence type="ECO:0000256" key="3">
    <source>
        <dbReference type="ARBA" id="ARBA00022692"/>
    </source>
</evidence>
<accession>A0ABP4EDZ3</accession>
<dbReference type="Proteomes" id="UP001501581">
    <property type="component" value="Unassembled WGS sequence"/>
</dbReference>
<evidence type="ECO:0000256" key="5">
    <source>
        <dbReference type="ARBA" id="ARBA00022729"/>
    </source>
</evidence>
<feature type="transmembrane region" description="Helical" evidence="9">
    <location>
        <begin position="265"/>
        <end position="291"/>
    </location>
</feature>
<gene>
    <name evidence="13" type="ORF">GCM10009668_18500</name>
</gene>
<name>A0ABP4EDZ3_9ACTN</name>
<dbReference type="InterPro" id="IPR007348">
    <property type="entry name" value="CopC_dom"/>
</dbReference>
<evidence type="ECO:0000256" key="8">
    <source>
        <dbReference type="ARBA" id="ARBA00023136"/>
    </source>
</evidence>
<dbReference type="InterPro" id="IPR014756">
    <property type="entry name" value="Ig_E-set"/>
</dbReference>
<dbReference type="PANTHER" id="PTHR34820:SF4">
    <property type="entry name" value="INNER MEMBRANE PROTEIN YEBZ"/>
    <property type="match status" value="1"/>
</dbReference>
<feature type="transmembrane region" description="Helical" evidence="9">
    <location>
        <begin position="303"/>
        <end position="322"/>
    </location>
</feature>
<protein>
    <submittedName>
        <fullName evidence="13">Copper resistance CopC/CopD family protein</fullName>
    </submittedName>
</protein>
<dbReference type="Pfam" id="PF04234">
    <property type="entry name" value="CopC"/>
    <property type="match status" value="1"/>
</dbReference>
<evidence type="ECO:0000256" key="7">
    <source>
        <dbReference type="ARBA" id="ARBA00023008"/>
    </source>
</evidence>
<evidence type="ECO:0000313" key="14">
    <source>
        <dbReference type="Proteomes" id="UP001501581"/>
    </source>
</evidence>
<keyword evidence="3 9" id="KW-0812">Transmembrane</keyword>
<comment type="caution">
    <text evidence="13">The sequence shown here is derived from an EMBL/GenBank/DDBJ whole genome shotgun (WGS) entry which is preliminary data.</text>
</comment>
<proteinExistence type="predicted"/>
<evidence type="ECO:0000256" key="4">
    <source>
        <dbReference type="ARBA" id="ARBA00022723"/>
    </source>
</evidence>
<comment type="subcellular location">
    <subcellularLocation>
        <location evidence="1">Cell membrane</location>
        <topology evidence="1">Multi-pass membrane protein</topology>
    </subcellularLocation>
</comment>
<keyword evidence="8 9" id="KW-0472">Membrane</keyword>
<feature type="transmembrane region" description="Helical" evidence="9">
    <location>
        <begin position="238"/>
        <end position="259"/>
    </location>
</feature>
<evidence type="ECO:0000256" key="1">
    <source>
        <dbReference type="ARBA" id="ARBA00004651"/>
    </source>
</evidence>
<feature type="domain" description="Copper resistance protein D" evidence="12">
    <location>
        <begin position="294"/>
        <end position="388"/>
    </location>
</feature>
<feature type="transmembrane region" description="Helical" evidence="9">
    <location>
        <begin position="334"/>
        <end position="352"/>
    </location>
</feature>
<keyword evidence="14" id="KW-1185">Reference proteome</keyword>
<dbReference type="Gene3D" id="2.60.40.1220">
    <property type="match status" value="1"/>
</dbReference>
<dbReference type="SUPFAM" id="SSF81296">
    <property type="entry name" value="E set domains"/>
    <property type="match status" value="1"/>
</dbReference>
<evidence type="ECO:0000256" key="6">
    <source>
        <dbReference type="ARBA" id="ARBA00022989"/>
    </source>
</evidence>
<keyword evidence="2" id="KW-1003">Cell membrane</keyword>
<feature type="domain" description="CopC" evidence="11">
    <location>
        <begin position="27"/>
        <end position="118"/>
    </location>
</feature>
<dbReference type="InterPro" id="IPR014755">
    <property type="entry name" value="Cu-Rt/internalin_Ig-like"/>
</dbReference>
<sequence length="504" mass="51723">MMRALRALGAMLALCFALALPAPAYAHASLVDTDPVPGAVLEQAPETVRLQFSESVAPARAVELVQPDGRALTVALRGGGKVVIAELPELPQRGTHVLSWRVVSSDGHTIRGSLPFSIGEPSAVVVSAAVDDDRAVLYTVLGVLLVVGALLAVGLAWSRTLLVHERARRRARRVLLAGAAVASAAVVARAVLVSREIDRVLASEVVAAVLVVLGAALLVAGAWRGWVEDGWAGARARAGAALLGGALVLGGLAAVGHSRAAEHPWLAGVATVLHAGAGAIWAGGVLALALGGGAALARFATRAWLALLVVTGAGVLLATTIYDSWSDLAETDHGRVLVLKVVLVAAAALLGLSQRLRLRGSDPAMPGAGGLRLEACLLVGVLVATGVLGEASPRPSDDAPLVVERAATHGDLEVRVRVAPARVGVNQVEVTVRDPRGAWVPLAAPATLTARHGESRVGGELHPVGETNLITTVLSDDGTWRLDLALPLSRYESPVLSVEVPIAP</sequence>
<feature type="signal peptide" evidence="10">
    <location>
        <begin position="1"/>
        <end position="26"/>
    </location>
</feature>